<keyword evidence="1" id="KW-0812">Transmembrane</keyword>
<feature type="transmembrane region" description="Helical" evidence="1">
    <location>
        <begin position="146"/>
        <end position="164"/>
    </location>
</feature>
<keyword evidence="1" id="KW-1133">Transmembrane helix</keyword>
<organism evidence="2 3">
    <name type="scientific">Microcystis aeruginosa Ma_SC_T_19800800_S464</name>
    <dbReference type="NCBI Taxonomy" id="2486257"/>
    <lineage>
        <taxon>Bacteria</taxon>
        <taxon>Bacillati</taxon>
        <taxon>Cyanobacteriota</taxon>
        <taxon>Cyanophyceae</taxon>
        <taxon>Oscillatoriophycideae</taxon>
        <taxon>Chroococcales</taxon>
        <taxon>Microcystaceae</taxon>
        <taxon>Microcystis</taxon>
    </lineage>
</organism>
<gene>
    <name evidence="2" type="ORF">EWV81_01635</name>
</gene>
<evidence type="ECO:0000313" key="3">
    <source>
        <dbReference type="Proteomes" id="UP000319313"/>
    </source>
</evidence>
<name>A0A552E5L3_MICAE</name>
<evidence type="ECO:0000313" key="2">
    <source>
        <dbReference type="EMBL" id="TRU29704.1"/>
    </source>
</evidence>
<accession>A0A552E5L3</accession>
<evidence type="ECO:0000256" key="1">
    <source>
        <dbReference type="SAM" id="Phobius"/>
    </source>
</evidence>
<dbReference type="Proteomes" id="UP000319313">
    <property type="component" value="Unassembled WGS sequence"/>
</dbReference>
<reference evidence="2 3" key="1">
    <citation type="submission" date="2019-01" db="EMBL/GenBank/DDBJ databases">
        <title>Coherence of Microcystis species and biogeography revealed through population genomics.</title>
        <authorList>
            <person name="Perez-Carrascal O.M."/>
            <person name="Terrat Y."/>
            <person name="Giani A."/>
            <person name="Fortin N."/>
            <person name="Tromas N."/>
            <person name="Shapiro B.J."/>
        </authorList>
    </citation>
    <scope>NUCLEOTIDE SEQUENCE [LARGE SCALE GENOMIC DNA]</scope>
    <source>
        <strain evidence="2">Ma_SC_T_19800800_S464</strain>
    </source>
</reference>
<feature type="transmembrane region" description="Helical" evidence="1">
    <location>
        <begin position="32"/>
        <end position="64"/>
    </location>
</feature>
<proteinExistence type="predicted"/>
<comment type="caution">
    <text evidence="2">The sequence shown here is derived from an EMBL/GenBank/DDBJ whole genome shotgun (WGS) entry which is preliminary data.</text>
</comment>
<keyword evidence="1" id="KW-0472">Membrane</keyword>
<feature type="transmembrane region" description="Helical" evidence="1">
    <location>
        <begin position="84"/>
        <end position="107"/>
    </location>
</feature>
<protein>
    <submittedName>
        <fullName evidence="2">Uncharacterized protein</fullName>
    </submittedName>
</protein>
<dbReference type="AlphaFoldDB" id="A0A552E5L3"/>
<sequence length="432" mass="50423">MSKTMCFIQSGNTTIIAIPNLDPETQKGMADLIALLFFFSICIVIIASVFAPVWVPFVLLQSLFENFVKQLSNDGWIIEPIIKFILLSVGFILLSTIYCFIIIPILTRTFKFPSFVRKIQSLILRIFHQPITTQQKPSKSLIDKKILVWVWLLSLVCLPLIAFHTQVGFTKTNTDVEQNVFDQLKLLELENKYALNLKPEERLFMLDLTRTKYKKIVSKYNGLSIDYNNETTYTNLGKRSSIILFYDELVRLGNKYHFPMNMAEKLTILDLSEKIAKMHRKTEDEIISDHDILKFLEYSVISTIAEDRALKQITSFTSDELKLFGKLEPNKLWLPRFARNRSIELTKLWRHDLSNHQKKVFYENYCYEVVNSIYRAYHVESGYLPGKNDAKMIKSEAKNPRGNPDFNDCRKFLINKDYQLSNGAMFVYFYKP</sequence>
<dbReference type="EMBL" id="SFBL01000015">
    <property type="protein sequence ID" value="TRU29704.1"/>
    <property type="molecule type" value="Genomic_DNA"/>
</dbReference>